<proteinExistence type="predicted"/>
<evidence type="ECO:0000313" key="2">
    <source>
        <dbReference type="Proteomes" id="UP000617340"/>
    </source>
</evidence>
<dbReference type="AlphaFoldDB" id="A0A834JNA8"/>
<keyword evidence="2" id="KW-1185">Reference proteome</keyword>
<dbReference type="Proteomes" id="UP000617340">
    <property type="component" value="Unassembled WGS sequence"/>
</dbReference>
<organism evidence="1 2">
    <name type="scientific">Vespula germanica</name>
    <name type="common">German yellow jacket</name>
    <name type="synonym">Paravespula germanica</name>
    <dbReference type="NCBI Taxonomy" id="30212"/>
    <lineage>
        <taxon>Eukaryota</taxon>
        <taxon>Metazoa</taxon>
        <taxon>Ecdysozoa</taxon>
        <taxon>Arthropoda</taxon>
        <taxon>Hexapoda</taxon>
        <taxon>Insecta</taxon>
        <taxon>Pterygota</taxon>
        <taxon>Neoptera</taxon>
        <taxon>Endopterygota</taxon>
        <taxon>Hymenoptera</taxon>
        <taxon>Apocrita</taxon>
        <taxon>Aculeata</taxon>
        <taxon>Vespoidea</taxon>
        <taxon>Vespidae</taxon>
        <taxon>Vespinae</taxon>
        <taxon>Vespula</taxon>
    </lineage>
</organism>
<protein>
    <submittedName>
        <fullName evidence="1">Uncharacterized protein</fullName>
    </submittedName>
</protein>
<evidence type="ECO:0000313" key="1">
    <source>
        <dbReference type="EMBL" id="KAF7388471.1"/>
    </source>
</evidence>
<dbReference type="EMBL" id="JACSDZ010000013">
    <property type="protein sequence ID" value="KAF7388471.1"/>
    <property type="molecule type" value="Genomic_DNA"/>
</dbReference>
<gene>
    <name evidence="1" type="ORF">HZH68_012413</name>
</gene>
<reference evidence="1" key="1">
    <citation type="journal article" date="2020" name="G3 (Bethesda)">
        <title>High-Quality Assemblies for Three Invasive Social Wasps from the &lt;i&gt;Vespula&lt;/i&gt; Genus.</title>
        <authorList>
            <person name="Harrop T.W.R."/>
            <person name="Guhlin J."/>
            <person name="McLaughlin G.M."/>
            <person name="Permina E."/>
            <person name="Stockwell P."/>
            <person name="Gilligan J."/>
            <person name="Le Lec M.F."/>
            <person name="Gruber M.A.M."/>
            <person name="Quinn O."/>
            <person name="Lovegrove M."/>
            <person name="Duncan E.J."/>
            <person name="Remnant E.J."/>
            <person name="Van Eeckhoven J."/>
            <person name="Graham B."/>
            <person name="Knapp R.A."/>
            <person name="Langford K.W."/>
            <person name="Kronenberg Z."/>
            <person name="Press M.O."/>
            <person name="Eacker S.M."/>
            <person name="Wilson-Rankin E.E."/>
            <person name="Purcell J."/>
            <person name="Lester P.J."/>
            <person name="Dearden P.K."/>
        </authorList>
    </citation>
    <scope>NUCLEOTIDE SEQUENCE</scope>
    <source>
        <strain evidence="1">Linc-1</strain>
    </source>
</reference>
<sequence>MSIGEQLMNLGFPVAHYSDNVYKTWFLSTVTPCLFIPLPRGVFSPVNRNDDGLHYPPRDAKKLAKYEPKPFYPTSLNILNGPYKRHLNTTLLNDTLPLEERTEDPRNYINKVHEKYPHLKKFILESSLNEELFELENKKLKRTIYQTDYYKHLDDYLSLRDQKLGMHMERVVLPDDWFIPETIQKQSFRDPWKMIGRELLRVKVRGKPEDNLDPNPKEREILRVRTGKSEYEDAIGKTGDFVMKEKPYGLPLPIEPVAIFPAKDDPDKKSECSIILASENIALPSNVF</sequence>
<comment type="caution">
    <text evidence="1">The sequence shown here is derived from an EMBL/GenBank/DDBJ whole genome shotgun (WGS) entry which is preliminary data.</text>
</comment>
<name>A0A834JNA8_VESGE</name>
<accession>A0A834JNA8</accession>